<dbReference type="SUPFAM" id="SSF56112">
    <property type="entry name" value="Protein kinase-like (PK-like)"/>
    <property type="match status" value="1"/>
</dbReference>
<name>A0ABQ4N547_9BACL</name>
<organism evidence="2 3">
    <name type="scientific">Paenibacillus cisolokensis</name>
    <dbReference type="NCBI Taxonomy" id="1658519"/>
    <lineage>
        <taxon>Bacteria</taxon>
        <taxon>Bacillati</taxon>
        <taxon>Bacillota</taxon>
        <taxon>Bacilli</taxon>
        <taxon>Bacillales</taxon>
        <taxon>Paenibacillaceae</taxon>
        <taxon>Paenibacillus</taxon>
    </lineage>
</organism>
<protein>
    <submittedName>
        <fullName evidence="2">Trifolitoxin immunity protein</fullName>
    </submittedName>
</protein>
<evidence type="ECO:0000313" key="3">
    <source>
        <dbReference type="Proteomes" id="UP000680304"/>
    </source>
</evidence>
<reference evidence="2 3" key="1">
    <citation type="submission" date="2021-04" db="EMBL/GenBank/DDBJ databases">
        <title>Draft genome sequence of Paenibacillus cisolokensis, LC2-13A.</title>
        <authorList>
            <person name="Uke A."/>
            <person name="Chhe C."/>
            <person name="Baramee S."/>
            <person name="Kosugi A."/>
        </authorList>
    </citation>
    <scope>NUCLEOTIDE SEQUENCE [LARGE SCALE GENOMIC DNA]</scope>
    <source>
        <strain evidence="2 3">LC2-13A</strain>
    </source>
</reference>
<feature type="domain" description="Aminoglycoside phosphotransferase" evidence="1">
    <location>
        <begin position="108"/>
        <end position="177"/>
    </location>
</feature>
<dbReference type="EMBL" id="BOVJ01000059">
    <property type="protein sequence ID" value="GIQ63324.1"/>
    <property type="molecule type" value="Genomic_DNA"/>
</dbReference>
<proteinExistence type="predicted"/>
<sequence>MTGMENEELLSAEKSVSRSGRVVLRPGRPWTAGVHRLLRHLERSAFGMAPRVIGTGFDADGRDMVEYMEGEQVHPAPWSDDGIAAVGRMLRALHDARASFAPDGGAVWQRWFLRDIGENGRPIISHGDVAPWNIVTRDGLPVGLIDWEFAGPVDPLAELARVCWLFPQLHDDDVAERVGLPPLDVRAGQLRLLVDAYGLTAAKRHTLYDLIVEVAVREAAEEAIELQVKQDTEGKLWGIAWRTRAAGWMLRNRSALVNALK</sequence>
<keyword evidence="3" id="KW-1185">Reference proteome</keyword>
<dbReference type="InterPro" id="IPR002575">
    <property type="entry name" value="Aminoglycoside_PTrfase"/>
</dbReference>
<dbReference type="InterPro" id="IPR011009">
    <property type="entry name" value="Kinase-like_dom_sf"/>
</dbReference>
<comment type="caution">
    <text evidence="2">The sequence shown here is derived from an EMBL/GenBank/DDBJ whole genome shotgun (WGS) entry which is preliminary data.</text>
</comment>
<dbReference type="Pfam" id="PF01636">
    <property type="entry name" value="APH"/>
    <property type="match status" value="1"/>
</dbReference>
<accession>A0ABQ4N547</accession>
<dbReference type="Gene3D" id="3.90.1200.10">
    <property type="match status" value="1"/>
</dbReference>
<dbReference type="Proteomes" id="UP000680304">
    <property type="component" value="Unassembled WGS sequence"/>
</dbReference>
<evidence type="ECO:0000259" key="1">
    <source>
        <dbReference type="Pfam" id="PF01636"/>
    </source>
</evidence>
<gene>
    <name evidence="2" type="primary">tfxG</name>
    <name evidence="2" type="ORF">PACILC2_18920</name>
</gene>
<dbReference type="RefSeq" id="WP_213528531.1">
    <property type="nucleotide sequence ID" value="NZ_BOVJ01000059.1"/>
</dbReference>
<evidence type="ECO:0000313" key="2">
    <source>
        <dbReference type="EMBL" id="GIQ63324.1"/>
    </source>
</evidence>